<dbReference type="CDD" id="cd02440">
    <property type="entry name" value="AdoMet_MTases"/>
    <property type="match status" value="1"/>
</dbReference>
<dbReference type="SUPFAM" id="SSF53335">
    <property type="entry name" value="S-adenosyl-L-methionine-dependent methyltransferases"/>
    <property type="match status" value="1"/>
</dbReference>
<protein>
    <submittedName>
        <fullName evidence="2">Class I SAM-dependent methyltransferase</fullName>
    </submittedName>
</protein>
<dbReference type="GO" id="GO:0032259">
    <property type="term" value="P:methylation"/>
    <property type="evidence" value="ECO:0007669"/>
    <property type="project" value="UniProtKB-KW"/>
</dbReference>
<dbReference type="PANTHER" id="PTHR43464:SF23">
    <property type="entry name" value="JUVENILE HORMONE ACID O-METHYLTRANSFERASE"/>
    <property type="match status" value="1"/>
</dbReference>
<evidence type="ECO:0000313" key="2">
    <source>
        <dbReference type="EMBL" id="NVE93469.1"/>
    </source>
</evidence>
<keyword evidence="2" id="KW-0489">Methyltransferase</keyword>
<feature type="domain" description="Methyltransferase" evidence="1">
    <location>
        <begin position="196"/>
        <end position="292"/>
    </location>
</feature>
<organism evidence="2 3">
    <name type="scientific">Altererythrobacter lutimaris</name>
    <dbReference type="NCBI Taxonomy" id="2743979"/>
    <lineage>
        <taxon>Bacteria</taxon>
        <taxon>Pseudomonadati</taxon>
        <taxon>Pseudomonadota</taxon>
        <taxon>Alphaproteobacteria</taxon>
        <taxon>Sphingomonadales</taxon>
        <taxon>Erythrobacteraceae</taxon>
        <taxon>Altererythrobacter</taxon>
    </lineage>
</organism>
<sequence>MTDHIGFAPNHDEASRQAFVASLKKFVNFDVEAKIAEVFENELAPSAESPPQTRDDAAALLEPHPLYQLWASLTFHSQNLMWDAVQETTDRTIDAQVEAYRAIAGKKDKGGSVSLSEELLVKAPIATTEIHRQPGGYWRENRPDDIEAALNYAGTVDLYRNAKGMGIGAKPAADSIARFVAGIARQYAPDLDPETILDMGCGTGEQTLGYKREWPDAEVTGIDVARPFIRFAHGHAESESVPVHFAEMDAGATTFEDESFDLIVSIIMFHETTKAQVHDIMSECWRLVRPGGLVLHLDVPYQPSRIPLVKQVTNNWQVRHNGEPFWSGFASLDMREEAIKAGFDAEHAFATYEGQGPAIYHFFGGRKP</sequence>
<dbReference type="Gene3D" id="3.40.50.150">
    <property type="entry name" value="Vaccinia Virus protein VP39"/>
    <property type="match status" value="1"/>
</dbReference>
<reference evidence="2 3" key="1">
    <citation type="submission" date="2020-06" db="EMBL/GenBank/DDBJ databases">
        <title>Altererythrobacter lutimaris sp. nov., a marine bacterium isolated from a tidal flat.</title>
        <authorList>
            <person name="Kim D."/>
            <person name="Yoo Y."/>
            <person name="Kim J.-J."/>
        </authorList>
    </citation>
    <scope>NUCLEOTIDE SEQUENCE [LARGE SCALE GENOMIC DNA]</scope>
    <source>
        <strain evidence="2 3">JGD-16</strain>
    </source>
</reference>
<dbReference type="InterPro" id="IPR041698">
    <property type="entry name" value="Methyltransf_25"/>
</dbReference>
<dbReference type="InterPro" id="IPR029063">
    <property type="entry name" value="SAM-dependent_MTases_sf"/>
</dbReference>
<proteinExistence type="predicted"/>
<dbReference type="Pfam" id="PF13649">
    <property type="entry name" value="Methyltransf_25"/>
    <property type="match status" value="1"/>
</dbReference>
<accession>A0A850H6S0</accession>
<dbReference type="GO" id="GO:0010420">
    <property type="term" value="F:polyprenyldihydroxybenzoate methyltransferase activity"/>
    <property type="evidence" value="ECO:0007669"/>
    <property type="project" value="TreeGrafter"/>
</dbReference>
<dbReference type="AlphaFoldDB" id="A0A850H6S0"/>
<evidence type="ECO:0000259" key="1">
    <source>
        <dbReference type="Pfam" id="PF13649"/>
    </source>
</evidence>
<dbReference type="Proteomes" id="UP000546031">
    <property type="component" value="Unassembled WGS sequence"/>
</dbReference>
<keyword evidence="2" id="KW-0808">Transferase</keyword>
<comment type="caution">
    <text evidence="2">The sequence shown here is derived from an EMBL/GenBank/DDBJ whole genome shotgun (WGS) entry which is preliminary data.</text>
</comment>
<gene>
    <name evidence="2" type="ORF">HUO12_01005</name>
</gene>
<dbReference type="EMBL" id="JABWTA010000001">
    <property type="protein sequence ID" value="NVE93469.1"/>
    <property type="molecule type" value="Genomic_DNA"/>
</dbReference>
<name>A0A850H6S0_9SPHN</name>
<keyword evidence="3" id="KW-1185">Reference proteome</keyword>
<dbReference type="PANTHER" id="PTHR43464">
    <property type="entry name" value="METHYLTRANSFERASE"/>
    <property type="match status" value="1"/>
</dbReference>
<dbReference type="RefSeq" id="WP_176271834.1">
    <property type="nucleotide sequence ID" value="NZ_JABWTA010000001.1"/>
</dbReference>
<evidence type="ECO:0000313" key="3">
    <source>
        <dbReference type="Proteomes" id="UP000546031"/>
    </source>
</evidence>